<evidence type="ECO:0000313" key="5">
    <source>
        <dbReference type="Proteomes" id="UP000011523"/>
    </source>
</evidence>
<dbReference type="SUPFAM" id="SSF103039">
    <property type="entry name" value="CheC-like"/>
    <property type="match status" value="2"/>
</dbReference>
<dbReference type="GO" id="GO:0016787">
    <property type="term" value="F:hydrolase activity"/>
    <property type="evidence" value="ECO:0007669"/>
    <property type="project" value="UniProtKB-KW"/>
</dbReference>
<dbReference type="Pfam" id="PF04509">
    <property type="entry name" value="CheC"/>
    <property type="match status" value="2"/>
</dbReference>
<keyword evidence="5" id="KW-1185">Reference proteome</keyword>
<keyword evidence="1" id="KW-0145">Chemotaxis</keyword>
<evidence type="ECO:0000259" key="3">
    <source>
        <dbReference type="Pfam" id="PF04509"/>
    </source>
</evidence>
<dbReference type="EMBL" id="AOJD01000029">
    <property type="protein sequence ID" value="ELZ39181.1"/>
    <property type="molecule type" value="Genomic_DNA"/>
</dbReference>
<keyword evidence="2" id="KW-0378">Hydrolase</keyword>
<dbReference type="OrthoDB" id="182374at2157"/>
<dbReference type="PANTHER" id="PTHR43693:SF1">
    <property type="entry name" value="PROTEIN PHOSPHATASE CHEZ"/>
    <property type="match status" value="1"/>
</dbReference>
<dbReference type="InterPro" id="IPR007597">
    <property type="entry name" value="CheC"/>
</dbReference>
<organism evidence="4 5">
    <name type="scientific">Halorubrum tebenquichense DSM 14210</name>
    <dbReference type="NCBI Taxonomy" id="1227485"/>
    <lineage>
        <taxon>Archaea</taxon>
        <taxon>Methanobacteriati</taxon>
        <taxon>Methanobacteriota</taxon>
        <taxon>Stenosarchaea group</taxon>
        <taxon>Halobacteria</taxon>
        <taxon>Halobacteriales</taxon>
        <taxon>Haloferacaceae</taxon>
        <taxon>Halorubrum</taxon>
    </lineage>
</organism>
<dbReference type="InterPro" id="IPR050992">
    <property type="entry name" value="CheZ_family_phosphatases"/>
</dbReference>
<dbReference type="RefSeq" id="WP_006628765.1">
    <property type="nucleotide sequence ID" value="NZ_AOJD01000029.1"/>
</dbReference>
<proteinExistence type="predicted"/>
<dbReference type="PATRIC" id="fig|1227485.3.peg.1029"/>
<protein>
    <submittedName>
        <fullName evidence="4">Taxis cluster protein CheC 2</fullName>
    </submittedName>
</protein>
<gene>
    <name evidence="4" type="ORF">C472_05367</name>
</gene>
<dbReference type="AlphaFoldDB" id="M0DUK8"/>
<reference evidence="4 5" key="1">
    <citation type="journal article" date="2014" name="PLoS Genet.">
        <title>Phylogenetically driven sequencing of extremely halophilic archaea reveals strategies for static and dynamic osmo-response.</title>
        <authorList>
            <person name="Becker E.A."/>
            <person name="Seitzer P.M."/>
            <person name="Tritt A."/>
            <person name="Larsen D."/>
            <person name="Krusor M."/>
            <person name="Yao A.I."/>
            <person name="Wu D."/>
            <person name="Madern D."/>
            <person name="Eisen J.A."/>
            <person name="Darling A.E."/>
            <person name="Facciotti M.T."/>
        </authorList>
    </citation>
    <scope>NUCLEOTIDE SEQUENCE [LARGE SCALE GENOMIC DNA]</scope>
    <source>
        <strain evidence="4 5">DSM 14210</strain>
    </source>
</reference>
<comment type="caution">
    <text evidence="4">The sequence shown here is derived from an EMBL/GenBank/DDBJ whole genome shotgun (WGS) entry which is preliminary data.</text>
</comment>
<dbReference type="Proteomes" id="UP000011523">
    <property type="component" value="Unassembled WGS sequence"/>
</dbReference>
<accession>M0DUK8</accession>
<feature type="domain" description="CheC-like protein" evidence="3">
    <location>
        <begin position="98"/>
        <end position="132"/>
    </location>
</feature>
<evidence type="ECO:0000256" key="1">
    <source>
        <dbReference type="ARBA" id="ARBA00022500"/>
    </source>
</evidence>
<name>M0DUK8_9EURY</name>
<feature type="domain" description="CheC-like protein" evidence="3">
    <location>
        <begin position="295"/>
        <end position="327"/>
    </location>
</feature>
<dbReference type="CDD" id="cd17911">
    <property type="entry name" value="CheC_ClassIII"/>
    <property type="match status" value="2"/>
</dbReference>
<dbReference type="GO" id="GO:0006935">
    <property type="term" value="P:chemotaxis"/>
    <property type="evidence" value="ECO:0007669"/>
    <property type="project" value="UniProtKB-KW"/>
</dbReference>
<evidence type="ECO:0000313" key="4">
    <source>
        <dbReference type="EMBL" id="ELZ39181.1"/>
    </source>
</evidence>
<dbReference type="InterPro" id="IPR028976">
    <property type="entry name" value="CheC-like_sf"/>
</dbReference>
<dbReference type="Gene3D" id="3.40.1550.10">
    <property type="entry name" value="CheC-like"/>
    <property type="match status" value="2"/>
</dbReference>
<dbReference type="PANTHER" id="PTHR43693">
    <property type="entry name" value="PROTEIN PHOSPHATASE CHEZ"/>
    <property type="match status" value="1"/>
</dbReference>
<evidence type="ECO:0000256" key="2">
    <source>
        <dbReference type="ARBA" id="ARBA00022801"/>
    </source>
</evidence>
<sequence>MRIDINQLEQFNHLASQGARQAARSLSQLTGLRFRDERTGAGLVTEADLEAIFAGQQYIGVQVGLEGGLSGETVLIFEPSSADQLRQQIPGATGNASMAGSAFAELGNIMVGGFVDGWADHLGVEVNMTPPTYLEAAGMRILPRLTRREASEEGVFLFESRLTATDVDLSVPMYLIPEYEEFVSLLAGQSNSQTVPVEKLTLFNDFAKESAERASDQLGMLTGLPTDVDVSQLRFLSLSEIAADLGRRTHIGSLFEMNGLPGGYFLLLFDVRSGQSVAEAMTPGDAADLDDATVKAAIEELGNILTSGFIDGWANMLESTIEHSPPEYVRDSGEAIMRSVIARLTDDQDYAFAIDSAIEIGSEETQCHIYVVPDRAELAQALEALPGPGDD</sequence>